<protein>
    <recommendedName>
        <fullName evidence="4">XRE family transcriptional regulator</fullName>
    </recommendedName>
</protein>
<dbReference type="EMBL" id="JBDJAW010000067">
    <property type="protein sequence ID" value="MEN3540984.1"/>
    <property type="molecule type" value="Genomic_DNA"/>
</dbReference>
<gene>
    <name evidence="2" type="ORF">AAH991_38125</name>
</gene>
<keyword evidence="3" id="KW-1185">Reference proteome</keyword>
<dbReference type="RefSeq" id="WP_346230822.1">
    <property type="nucleotide sequence ID" value="NZ_JBDJAW010000067.1"/>
</dbReference>
<dbReference type="Proteomes" id="UP001447516">
    <property type="component" value="Unassembled WGS sequence"/>
</dbReference>
<evidence type="ECO:0000313" key="3">
    <source>
        <dbReference type="Proteomes" id="UP001447516"/>
    </source>
</evidence>
<accession>A0ABV0B0G4</accession>
<evidence type="ECO:0000256" key="1">
    <source>
        <dbReference type="SAM" id="MobiDB-lite"/>
    </source>
</evidence>
<evidence type="ECO:0008006" key="4">
    <source>
        <dbReference type="Google" id="ProtNLM"/>
    </source>
</evidence>
<organism evidence="2 3">
    <name type="scientific">Microbispora maris</name>
    <dbReference type="NCBI Taxonomy" id="3144104"/>
    <lineage>
        <taxon>Bacteria</taxon>
        <taxon>Bacillati</taxon>
        <taxon>Actinomycetota</taxon>
        <taxon>Actinomycetes</taxon>
        <taxon>Streptosporangiales</taxon>
        <taxon>Streptosporangiaceae</taxon>
        <taxon>Microbispora</taxon>
    </lineage>
</organism>
<feature type="region of interest" description="Disordered" evidence="1">
    <location>
        <begin position="1"/>
        <end position="33"/>
    </location>
</feature>
<reference evidence="2 3" key="1">
    <citation type="submission" date="2024-05" db="EMBL/GenBank/DDBJ databases">
        <title>Microbispora sp.ZYX-F-249.</title>
        <authorList>
            <person name="Xie H."/>
        </authorList>
    </citation>
    <scope>NUCLEOTIDE SEQUENCE [LARGE SCALE GENOMIC DNA]</scope>
    <source>
        <strain evidence="2 3">ZYX-F-249</strain>
    </source>
</reference>
<name>A0ABV0B0G4_9ACTN</name>
<comment type="caution">
    <text evidence="2">The sequence shown here is derived from an EMBL/GenBank/DDBJ whole genome shotgun (WGS) entry which is preliminary data.</text>
</comment>
<proteinExistence type="predicted"/>
<sequence>MDTIEKLKQMSQGPARARAAHEVAGTEAERRDEARGDRIQACLVLTRKHGWTQARAARAAGLTVQNLFGSGSTAR</sequence>
<evidence type="ECO:0000313" key="2">
    <source>
        <dbReference type="EMBL" id="MEN3540984.1"/>
    </source>
</evidence>